<keyword evidence="1" id="KW-0812">Transmembrane</keyword>
<feature type="chain" id="PRO_5031185009" evidence="2">
    <location>
        <begin position="20"/>
        <end position="396"/>
    </location>
</feature>
<organism evidence="3">
    <name type="scientific">Corethron hystrix</name>
    <dbReference type="NCBI Taxonomy" id="216773"/>
    <lineage>
        <taxon>Eukaryota</taxon>
        <taxon>Sar</taxon>
        <taxon>Stramenopiles</taxon>
        <taxon>Ochrophyta</taxon>
        <taxon>Bacillariophyta</taxon>
        <taxon>Coscinodiscophyceae</taxon>
        <taxon>Corethrophycidae</taxon>
        <taxon>Corethrales</taxon>
        <taxon>Corethraceae</taxon>
        <taxon>Corethron</taxon>
    </lineage>
</organism>
<reference evidence="3" key="1">
    <citation type="submission" date="2021-01" db="EMBL/GenBank/DDBJ databases">
        <authorList>
            <person name="Corre E."/>
            <person name="Pelletier E."/>
            <person name="Niang G."/>
            <person name="Scheremetjew M."/>
            <person name="Finn R."/>
            <person name="Kale V."/>
            <person name="Holt S."/>
            <person name="Cochrane G."/>
            <person name="Meng A."/>
            <person name="Brown T."/>
            <person name="Cohen L."/>
        </authorList>
    </citation>
    <scope>NUCLEOTIDE SEQUENCE</scope>
    <source>
        <strain evidence="3">308</strain>
    </source>
</reference>
<keyword evidence="1" id="KW-1133">Transmembrane helix</keyword>
<sequence length="396" mass="43510">MYISTAVLTCLAGIVQASAKKYHVSNGYTEKMQQNRIKSHLMSKAKPLRKLDEEVAIDLTGYSILFEKCQYQKYYDVNHEDDDDGDDILSTNKFIMFKICNSNSCSNGCNDDYGEYVVDMDTYIEAMTQLREDDIDNMCDQCNNDCQVEDDAAQLSDDCMACLTECDAYDTMEENGYGDASEYVECGEIQADDDTQYSIGAYCSSDGLKISIGVFSDGNCHDLVEDVSAAELLGFSNFSDHVLMQSYSSSCISCLQEPDNDDQAQADDYEAETLEVCQEIYEASGKCETSNGFSGGYLQYYSSQSSNEEAVCSFIDSLDSGTFDQSGEIVIGDGGVRTVRGHTKATGGQKFFLTVLILATGGLAGYAYILHQKLPEGFLEGLMSQGRLMKMGGTMA</sequence>
<keyword evidence="1" id="KW-0472">Membrane</keyword>
<dbReference type="AlphaFoldDB" id="A0A7S1FY01"/>
<feature type="transmembrane region" description="Helical" evidence="1">
    <location>
        <begin position="351"/>
        <end position="370"/>
    </location>
</feature>
<proteinExistence type="predicted"/>
<feature type="signal peptide" evidence="2">
    <location>
        <begin position="1"/>
        <end position="19"/>
    </location>
</feature>
<gene>
    <name evidence="3" type="ORF">CHYS00102_LOCUS21919</name>
</gene>
<evidence type="ECO:0000256" key="2">
    <source>
        <dbReference type="SAM" id="SignalP"/>
    </source>
</evidence>
<evidence type="ECO:0000313" key="3">
    <source>
        <dbReference type="EMBL" id="CAD8894705.1"/>
    </source>
</evidence>
<evidence type="ECO:0000256" key="1">
    <source>
        <dbReference type="SAM" id="Phobius"/>
    </source>
</evidence>
<protein>
    <submittedName>
        <fullName evidence="3">Uncharacterized protein</fullName>
    </submittedName>
</protein>
<name>A0A7S1FY01_9STRA</name>
<accession>A0A7S1FY01</accession>
<keyword evidence="2" id="KW-0732">Signal</keyword>
<dbReference type="EMBL" id="HBFR01030175">
    <property type="protein sequence ID" value="CAD8894705.1"/>
    <property type="molecule type" value="Transcribed_RNA"/>
</dbReference>